<feature type="domain" description="HpcH/HpaI aldolase/citrate lyase" evidence="4">
    <location>
        <begin position="1"/>
        <end position="98"/>
    </location>
</feature>
<reference evidence="6" key="1">
    <citation type="submission" date="2017-01" db="EMBL/GenBank/DDBJ databases">
        <authorList>
            <person name="Varghese N."/>
            <person name="Submissions S."/>
        </authorList>
    </citation>
    <scope>NUCLEOTIDE SEQUENCE [LARGE SCALE GENOMIC DNA]</scope>
    <source>
        <strain evidence="6">ATCC 12950</strain>
    </source>
</reference>
<dbReference type="AlphaFoldDB" id="A0A1N7EI24"/>
<dbReference type="Pfam" id="PF03328">
    <property type="entry name" value="HpcH_HpaI"/>
    <property type="match status" value="1"/>
</dbReference>
<evidence type="ECO:0000256" key="3">
    <source>
        <dbReference type="ARBA" id="ARBA00023239"/>
    </source>
</evidence>
<dbReference type="InterPro" id="IPR050251">
    <property type="entry name" value="HpcH-HpaI_aldolase"/>
</dbReference>
<evidence type="ECO:0000313" key="5">
    <source>
        <dbReference type="EMBL" id="SIR87710.1"/>
    </source>
</evidence>
<name>A0A1N7EI24_9ACTN</name>
<dbReference type="PANTHER" id="PTHR30502:SF0">
    <property type="entry name" value="PHOSPHOENOLPYRUVATE CARBOXYLASE FAMILY PROTEIN"/>
    <property type="match status" value="1"/>
</dbReference>
<proteinExistence type="inferred from homology"/>
<evidence type="ECO:0000259" key="4">
    <source>
        <dbReference type="Pfam" id="PF03328"/>
    </source>
</evidence>
<dbReference type="GO" id="GO:0046872">
    <property type="term" value="F:metal ion binding"/>
    <property type="evidence" value="ECO:0007669"/>
    <property type="project" value="UniProtKB-KW"/>
</dbReference>
<comment type="similarity">
    <text evidence="1">Belongs to the HpcH/HpaI aldolase family.</text>
</comment>
<dbReference type="InterPro" id="IPR005000">
    <property type="entry name" value="Aldolase/citrate-lyase_domain"/>
</dbReference>
<dbReference type="RefSeq" id="WP_076438018.1">
    <property type="nucleotide sequence ID" value="NZ_FTNI01000018.1"/>
</dbReference>
<dbReference type="PANTHER" id="PTHR30502">
    <property type="entry name" value="2-KETO-3-DEOXY-L-RHAMNONATE ALDOLASE"/>
    <property type="match status" value="1"/>
</dbReference>
<organism evidence="5 6">
    <name type="scientific">Microbispora rosea</name>
    <dbReference type="NCBI Taxonomy" id="58117"/>
    <lineage>
        <taxon>Bacteria</taxon>
        <taxon>Bacillati</taxon>
        <taxon>Actinomycetota</taxon>
        <taxon>Actinomycetes</taxon>
        <taxon>Streptosporangiales</taxon>
        <taxon>Streptosporangiaceae</taxon>
        <taxon>Microbispora</taxon>
    </lineage>
</organism>
<sequence length="101" mass="9874">MLGQIETAEGAAAAEAIAATPGIDGVFVGPSDLAASMGVLGQQTHPDVIAAVHRAFDGVAATGKPVGVNAFDPQAAHAYAEAGASFLLVGADVALVARASY</sequence>
<dbReference type="EMBL" id="FTNI01000018">
    <property type="protein sequence ID" value="SIR87710.1"/>
    <property type="molecule type" value="Genomic_DNA"/>
</dbReference>
<dbReference type="STRING" id="58117.SAMN05421833_11820"/>
<dbReference type="InterPro" id="IPR015813">
    <property type="entry name" value="Pyrv/PenolPyrv_kinase-like_dom"/>
</dbReference>
<evidence type="ECO:0000256" key="2">
    <source>
        <dbReference type="ARBA" id="ARBA00022723"/>
    </source>
</evidence>
<protein>
    <submittedName>
        <fullName evidence="5">4-hydroxy-2-oxoheptanedioate aldolase</fullName>
    </submittedName>
</protein>
<gene>
    <name evidence="5" type="ORF">SAMN05421833_11820</name>
</gene>
<dbReference type="InterPro" id="IPR040442">
    <property type="entry name" value="Pyrv_kinase-like_dom_sf"/>
</dbReference>
<dbReference type="GO" id="GO:0005737">
    <property type="term" value="C:cytoplasm"/>
    <property type="evidence" value="ECO:0007669"/>
    <property type="project" value="TreeGrafter"/>
</dbReference>
<dbReference type="SUPFAM" id="SSF51621">
    <property type="entry name" value="Phosphoenolpyruvate/pyruvate domain"/>
    <property type="match status" value="1"/>
</dbReference>
<keyword evidence="2" id="KW-0479">Metal-binding</keyword>
<dbReference type="GO" id="GO:0016832">
    <property type="term" value="F:aldehyde-lyase activity"/>
    <property type="evidence" value="ECO:0007669"/>
    <property type="project" value="TreeGrafter"/>
</dbReference>
<evidence type="ECO:0000256" key="1">
    <source>
        <dbReference type="ARBA" id="ARBA00005568"/>
    </source>
</evidence>
<accession>A0A1N7EI24</accession>
<dbReference type="Gene3D" id="3.20.20.60">
    <property type="entry name" value="Phosphoenolpyruvate-binding domains"/>
    <property type="match status" value="1"/>
</dbReference>
<keyword evidence="6" id="KW-1185">Reference proteome</keyword>
<evidence type="ECO:0000313" key="6">
    <source>
        <dbReference type="Proteomes" id="UP000186096"/>
    </source>
</evidence>
<dbReference type="Proteomes" id="UP000186096">
    <property type="component" value="Unassembled WGS sequence"/>
</dbReference>
<keyword evidence="3" id="KW-0456">Lyase</keyword>